<dbReference type="InterPro" id="IPR019920">
    <property type="entry name" value="F420-binding_dom_put"/>
</dbReference>
<protein>
    <submittedName>
        <fullName evidence="3">TIGR03618 family F420-dependent PPOX class oxidoreductase</fullName>
    </submittedName>
</protein>
<accession>A0ABZ1BPK2</accession>
<evidence type="ECO:0000313" key="3">
    <source>
        <dbReference type="EMBL" id="WRP14465.1"/>
    </source>
</evidence>
<name>A0ABZ1BPK2_9FIRM</name>
<evidence type="ECO:0000313" key="4">
    <source>
        <dbReference type="Proteomes" id="UP001333102"/>
    </source>
</evidence>
<dbReference type="NCBIfam" id="TIGR03618">
    <property type="entry name" value="Rv1155_F420"/>
    <property type="match status" value="1"/>
</dbReference>
<dbReference type="Proteomes" id="UP001333102">
    <property type="component" value="Chromosome"/>
</dbReference>
<proteinExistence type="predicted"/>
<dbReference type="SUPFAM" id="SSF50475">
    <property type="entry name" value="FMN-binding split barrel"/>
    <property type="match status" value="1"/>
</dbReference>
<dbReference type="PANTHER" id="PTHR35176">
    <property type="entry name" value="HEME OXYGENASE HI_0854-RELATED"/>
    <property type="match status" value="1"/>
</dbReference>
<feature type="domain" description="Pyridoxamine 5'-phosphate oxidase N-terminal" evidence="2">
    <location>
        <begin position="5"/>
        <end position="111"/>
    </location>
</feature>
<gene>
    <name evidence="3" type="ORF">VLY81_13755</name>
</gene>
<dbReference type="Gene3D" id="2.30.110.10">
    <property type="entry name" value="Electron Transport, Fmn-binding Protein, Chain A"/>
    <property type="match status" value="1"/>
</dbReference>
<keyword evidence="4" id="KW-1185">Reference proteome</keyword>
<reference evidence="4" key="1">
    <citation type="submission" date="2023-12" db="EMBL/GenBank/DDBJ databases">
        <title>Novel isolates from deep terrestrial aquifers shed light on the physiology and ecology of the class Limnochordia.</title>
        <authorList>
            <person name="Karnachuk O.V."/>
            <person name="Lukina A.P."/>
            <person name="Avakyan M.R."/>
            <person name="Kadnikov V."/>
            <person name="Begmatov S."/>
            <person name="Beletsky A.V."/>
            <person name="Mardanov A.V."/>
            <person name="Ravin N.V."/>
        </authorList>
    </citation>
    <scope>NUCLEOTIDE SEQUENCE [LARGE SCALE GENOMIC DNA]</scope>
    <source>
        <strain evidence="4">LN</strain>
    </source>
</reference>
<evidence type="ECO:0000259" key="2">
    <source>
        <dbReference type="Pfam" id="PF01243"/>
    </source>
</evidence>
<dbReference type="EMBL" id="CP141614">
    <property type="protein sequence ID" value="WRP14465.1"/>
    <property type="molecule type" value="Genomic_DNA"/>
</dbReference>
<dbReference type="PANTHER" id="PTHR35176:SF6">
    <property type="entry name" value="HEME OXYGENASE HI_0854-RELATED"/>
    <property type="match status" value="1"/>
</dbReference>
<dbReference type="InterPro" id="IPR011576">
    <property type="entry name" value="Pyridox_Oxase_N"/>
</dbReference>
<evidence type="ECO:0000256" key="1">
    <source>
        <dbReference type="ARBA" id="ARBA00023002"/>
    </source>
</evidence>
<sequence length="192" mass="21507">MRPHPAAEAFLQRRYVAVFVTTRPDGTPHAAPVWFEYEASEEGGLFRICTDPESVKVRNLQAHPTAALCVATHEPPYRYVLAEGQARLETASEPDSAPHRLLRRLAVRYLGEQEGLRYADSLRGEALTMVTLAAQRVRWYDESAGTGWRCTVSGHNPPPPARCEAGLRAIPRRKTRMRVDTTTKDVAIDTAW</sequence>
<organism evidence="3 4">
    <name type="scientific">Geochorda subterranea</name>
    <dbReference type="NCBI Taxonomy" id="3109564"/>
    <lineage>
        <taxon>Bacteria</taxon>
        <taxon>Bacillati</taxon>
        <taxon>Bacillota</taxon>
        <taxon>Limnochordia</taxon>
        <taxon>Limnochordales</taxon>
        <taxon>Geochordaceae</taxon>
        <taxon>Geochorda</taxon>
    </lineage>
</organism>
<dbReference type="Pfam" id="PF01243">
    <property type="entry name" value="PNPOx_N"/>
    <property type="match status" value="1"/>
</dbReference>
<keyword evidence="1" id="KW-0560">Oxidoreductase</keyword>
<dbReference type="InterPro" id="IPR012349">
    <property type="entry name" value="Split_barrel_FMN-bd"/>
</dbReference>
<dbReference type="InterPro" id="IPR052019">
    <property type="entry name" value="F420H2_bilvrd_red/Heme_oxyg"/>
</dbReference>
<dbReference type="RefSeq" id="WP_324668796.1">
    <property type="nucleotide sequence ID" value="NZ_CP141614.1"/>
</dbReference>